<dbReference type="EMBL" id="KK115632">
    <property type="protein sequence ID" value="KFM65601.1"/>
    <property type="molecule type" value="Genomic_DNA"/>
</dbReference>
<dbReference type="InterPro" id="IPR027417">
    <property type="entry name" value="P-loop_NTPase"/>
</dbReference>
<dbReference type="InterPro" id="IPR050173">
    <property type="entry name" value="ABC_transporter_C-like"/>
</dbReference>
<gene>
    <name evidence="3" type="ORF">X975_15622</name>
</gene>
<accession>A0A087TKG2</accession>
<keyword evidence="2 3" id="KW-0067">ATP-binding</keyword>
<dbReference type="PANTHER" id="PTHR24223">
    <property type="entry name" value="ATP-BINDING CASSETTE SUB-FAMILY C"/>
    <property type="match status" value="1"/>
</dbReference>
<dbReference type="GO" id="GO:0005524">
    <property type="term" value="F:ATP binding"/>
    <property type="evidence" value="ECO:0007669"/>
    <property type="project" value="UniProtKB-KW"/>
</dbReference>
<dbReference type="GO" id="GO:0042626">
    <property type="term" value="F:ATPase-coupled transmembrane transporter activity"/>
    <property type="evidence" value="ECO:0007669"/>
    <property type="project" value="TreeGrafter"/>
</dbReference>
<dbReference type="GO" id="GO:0016020">
    <property type="term" value="C:membrane"/>
    <property type="evidence" value="ECO:0007669"/>
    <property type="project" value="TreeGrafter"/>
</dbReference>
<evidence type="ECO:0000256" key="2">
    <source>
        <dbReference type="ARBA" id="ARBA00022840"/>
    </source>
</evidence>
<organism evidence="3 4">
    <name type="scientific">Stegodyphus mimosarum</name>
    <name type="common">African social velvet spider</name>
    <dbReference type="NCBI Taxonomy" id="407821"/>
    <lineage>
        <taxon>Eukaryota</taxon>
        <taxon>Metazoa</taxon>
        <taxon>Ecdysozoa</taxon>
        <taxon>Arthropoda</taxon>
        <taxon>Chelicerata</taxon>
        <taxon>Arachnida</taxon>
        <taxon>Araneae</taxon>
        <taxon>Araneomorphae</taxon>
        <taxon>Entelegynae</taxon>
        <taxon>Eresoidea</taxon>
        <taxon>Eresidae</taxon>
        <taxon>Stegodyphus</taxon>
    </lineage>
</organism>
<feature type="non-terminal residue" evidence="3">
    <location>
        <position position="142"/>
    </location>
</feature>
<sequence length="142" mass="15430">MLENFVFKQLEGLQPHVFLQQDGAPPHWGNIVRSSLSRSVRENLDPGKEYFDKKLSQALEAAHLRHILAALPGGLDAQVSDGGSNACAGQLHLFGLARALIRLSQILLMGKVAPLIDSKTGSILQTAVALYYKDCIVISIAR</sequence>
<keyword evidence="4" id="KW-1185">Reference proteome</keyword>
<name>A0A087TKG2_STEMI</name>
<dbReference type="Gene3D" id="3.40.50.300">
    <property type="entry name" value="P-loop containing nucleotide triphosphate hydrolases"/>
    <property type="match status" value="1"/>
</dbReference>
<reference evidence="3 4" key="1">
    <citation type="submission" date="2013-11" db="EMBL/GenBank/DDBJ databases">
        <title>Genome sequencing of Stegodyphus mimosarum.</title>
        <authorList>
            <person name="Bechsgaard J."/>
        </authorList>
    </citation>
    <scope>NUCLEOTIDE SEQUENCE [LARGE SCALE GENOMIC DNA]</scope>
</reference>
<evidence type="ECO:0000313" key="4">
    <source>
        <dbReference type="Proteomes" id="UP000054359"/>
    </source>
</evidence>
<dbReference type="Proteomes" id="UP000054359">
    <property type="component" value="Unassembled WGS sequence"/>
</dbReference>
<evidence type="ECO:0000313" key="3">
    <source>
        <dbReference type="EMBL" id="KFM65601.1"/>
    </source>
</evidence>
<keyword evidence="1" id="KW-0547">Nucleotide-binding</keyword>
<dbReference type="STRING" id="407821.A0A087TKG2"/>
<evidence type="ECO:0000256" key="1">
    <source>
        <dbReference type="ARBA" id="ARBA00022741"/>
    </source>
</evidence>
<dbReference type="SUPFAM" id="SSF52540">
    <property type="entry name" value="P-loop containing nucleoside triphosphate hydrolases"/>
    <property type="match status" value="1"/>
</dbReference>
<protein>
    <submittedName>
        <fullName evidence="3">ATP-binding cassette sub-family C member 9</fullName>
    </submittedName>
</protein>
<proteinExistence type="predicted"/>
<dbReference type="AlphaFoldDB" id="A0A087TKG2"/>